<proteinExistence type="inferred from homology"/>
<evidence type="ECO:0000256" key="9">
    <source>
        <dbReference type="SAM" id="Phobius"/>
    </source>
</evidence>
<dbReference type="SMART" id="SM00283">
    <property type="entry name" value="MA"/>
    <property type="match status" value="1"/>
</dbReference>
<keyword evidence="4 9" id="KW-0472">Membrane</keyword>
<dbReference type="EMBL" id="CP041614">
    <property type="protein sequence ID" value="QDO82044.1"/>
    <property type="molecule type" value="Genomic_DNA"/>
</dbReference>
<feature type="domain" description="Methyl-accepting transducer" evidence="10">
    <location>
        <begin position="377"/>
        <end position="613"/>
    </location>
</feature>
<dbReference type="SUPFAM" id="SSF58104">
    <property type="entry name" value="Methyl-accepting chemotaxis protein (MCP) signaling domain"/>
    <property type="match status" value="1"/>
</dbReference>
<evidence type="ECO:0000256" key="6">
    <source>
        <dbReference type="ARBA" id="ARBA00029447"/>
    </source>
</evidence>
<gene>
    <name evidence="12" type="ORF">FM037_00900</name>
</gene>
<comment type="subcellular location">
    <subcellularLocation>
        <location evidence="1">Membrane</location>
        <topology evidence="1">Multi-pass membrane protein</topology>
    </subcellularLocation>
</comment>
<dbReference type="Pfam" id="PF00672">
    <property type="entry name" value="HAMP"/>
    <property type="match status" value="1"/>
</dbReference>
<keyword evidence="13" id="KW-1185">Reference proteome</keyword>
<dbReference type="InterPro" id="IPR003660">
    <property type="entry name" value="HAMP_dom"/>
</dbReference>
<dbReference type="InterPro" id="IPR004089">
    <property type="entry name" value="MCPsignal_dom"/>
</dbReference>
<dbReference type="Pfam" id="PF00015">
    <property type="entry name" value="MCPsignal"/>
    <property type="match status" value="1"/>
</dbReference>
<sequence>MKISTLSLSASAILLLLAALLATVVVWSNEQRQIIETQSNELQQLQQMFLVEVRRELDGYLHSGDASQLERAKTQLEQIESSLAQNKDPDVDSLRVLLQEFIQSLDTDYRAAGKLAGNPRQLLAFAEAEMLDNNRQLADYTYIGQGENDSLSDEYLRLTRQLPPLVYQLSQLTQDYLIGKDLRLQAILQSTIDELNLWHDQLDSLPLFGIFDTLEVDEFALGGADEEVVEIGENYRSELLSLSNRYNREISNTYNLLQDNQQIQEQLRSSIAEVELAMFTLSATQAEQNQRLKQELQFALYAVVSLLALFAVIYLMLQQSRVVSPLKRLNHAFQTLSESNSRERLEINRRCETGQIAGHFNQLLQRFEDEDESQRQQMSLVSQSLSRLVQRISLITHSADETQNVVSQAQTQTDEIRNLAHEVSTTSALVESSAEQTMLQMETSQTEAEAMLQATEETQIAVIQSHQSLSSLTTSVEDVSKIIDVIGNIAEQTNLLALNAAIEAARAGEQGRGFAVVAGEVRNLSHRTQDSLKEIMTILNQLNQANSELEVSMTGIEQATQRQRERAQGLSTVALSVQAQASEMAMTAKQGSINAQQQVNYLDEFVHAMSLLKIQAQSASKQSQVIGGEVQQSVQDIEANLGISAPKTGLAQAA</sequence>
<reference evidence="12 13" key="1">
    <citation type="submission" date="2019-07" db="EMBL/GenBank/DDBJ databases">
        <title>Shewanella sp. YLB-06 whole genomic sequence.</title>
        <authorList>
            <person name="Yu L."/>
        </authorList>
    </citation>
    <scope>NUCLEOTIDE SEQUENCE [LARGE SCALE GENOMIC DNA]</scope>
    <source>
        <strain evidence="12 13">YLB-06</strain>
    </source>
</reference>
<evidence type="ECO:0000256" key="8">
    <source>
        <dbReference type="SAM" id="Coils"/>
    </source>
</evidence>
<evidence type="ECO:0000313" key="12">
    <source>
        <dbReference type="EMBL" id="QDO82044.1"/>
    </source>
</evidence>
<comment type="similarity">
    <text evidence="6">Belongs to the methyl-accepting chemotaxis (MCP) protein family.</text>
</comment>
<evidence type="ECO:0000259" key="11">
    <source>
        <dbReference type="PROSITE" id="PS50885"/>
    </source>
</evidence>
<accession>A0ABX5WSE9</accession>
<feature type="coiled-coil region" evidence="8">
    <location>
        <begin position="532"/>
        <end position="559"/>
    </location>
</feature>
<dbReference type="PANTHER" id="PTHR32089">
    <property type="entry name" value="METHYL-ACCEPTING CHEMOTAXIS PROTEIN MCPB"/>
    <property type="match status" value="1"/>
</dbReference>
<dbReference type="CDD" id="cd06225">
    <property type="entry name" value="HAMP"/>
    <property type="match status" value="1"/>
</dbReference>
<protein>
    <submittedName>
        <fullName evidence="12">Methyl-accepting chemotaxis protein</fullName>
    </submittedName>
</protein>
<dbReference type="Proteomes" id="UP000315947">
    <property type="component" value="Chromosome"/>
</dbReference>
<evidence type="ECO:0000256" key="2">
    <source>
        <dbReference type="ARBA" id="ARBA00022692"/>
    </source>
</evidence>
<evidence type="ECO:0000313" key="13">
    <source>
        <dbReference type="Proteomes" id="UP000315947"/>
    </source>
</evidence>
<dbReference type="SMART" id="SM00304">
    <property type="entry name" value="HAMP"/>
    <property type="match status" value="2"/>
</dbReference>
<keyword evidence="3 9" id="KW-1133">Transmembrane helix</keyword>
<evidence type="ECO:0000256" key="1">
    <source>
        <dbReference type="ARBA" id="ARBA00004141"/>
    </source>
</evidence>
<dbReference type="Gene3D" id="6.10.340.10">
    <property type="match status" value="1"/>
</dbReference>
<keyword evidence="5 7" id="KW-0807">Transducer</keyword>
<evidence type="ECO:0000256" key="4">
    <source>
        <dbReference type="ARBA" id="ARBA00023136"/>
    </source>
</evidence>
<dbReference type="PROSITE" id="PS50885">
    <property type="entry name" value="HAMP"/>
    <property type="match status" value="1"/>
</dbReference>
<feature type="domain" description="HAMP" evidence="11">
    <location>
        <begin position="320"/>
        <end position="372"/>
    </location>
</feature>
<dbReference type="PROSITE" id="PS50111">
    <property type="entry name" value="CHEMOTAXIS_TRANSDUC_2"/>
    <property type="match status" value="1"/>
</dbReference>
<keyword evidence="2 9" id="KW-0812">Transmembrane</keyword>
<evidence type="ECO:0000256" key="5">
    <source>
        <dbReference type="ARBA" id="ARBA00023224"/>
    </source>
</evidence>
<organism evidence="12 13">
    <name type="scientific">Shewanella psychropiezotolerans</name>
    <dbReference type="NCBI Taxonomy" id="2593655"/>
    <lineage>
        <taxon>Bacteria</taxon>
        <taxon>Pseudomonadati</taxon>
        <taxon>Pseudomonadota</taxon>
        <taxon>Gammaproteobacteria</taxon>
        <taxon>Alteromonadales</taxon>
        <taxon>Shewanellaceae</taxon>
        <taxon>Shewanella</taxon>
    </lineage>
</organism>
<evidence type="ECO:0000256" key="7">
    <source>
        <dbReference type="PROSITE-ProRule" id="PRU00284"/>
    </source>
</evidence>
<feature type="transmembrane region" description="Helical" evidence="9">
    <location>
        <begin position="298"/>
        <end position="317"/>
    </location>
</feature>
<dbReference type="PANTHER" id="PTHR32089:SF119">
    <property type="entry name" value="METHYL-ACCEPTING CHEMOTAXIS PROTEIN CTPL"/>
    <property type="match status" value="1"/>
</dbReference>
<dbReference type="Gene3D" id="1.10.287.950">
    <property type="entry name" value="Methyl-accepting chemotaxis protein"/>
    <property type="match status" value="1"/>
</dbReference>
<name>A0ABX5WSE9_9GAMM</name>
<evidence type="ECO:0000259" key="10">
    <source>
        <dbReference type="PROSITE" id="PS50111"/>
    </source>
</evidence>
<evidence type="ECO:0000256" key="3">
    <source>
        <dbReference type="ARBA" id="ARBA00022989"/>
    </source>
</evidence>
<keyword evidence="8" id="KW-0175">Coiled coil</keyword>
<dbReference type="RefSeq" id="WP_144044437.1">
    <property type="nucleotide sequence ID" value="NZ_CP041614.1"/>
</dbReference>